<dbReference type="SUPFAM" id="SSF55781">
    <property type="entry name" value="GAF domain-like"/>
    <property type="match status" value="2"/>
</dbReference>
<keyword evidence="7" id="KW-0472">Membrane</keyword>
<comment type="catalytic activity">
    <reaction evidence="1">
        <text>ATP + protein L-histidine = ADP + protein N-phospho-L-histidine.</text>
        <dbReference type="EC" id="2.7.13.3"/>
    </reaction>
</comment>
<proteinExistence type="predicted"/>
<dbReference type="Gene3D" id="3.30.450.40">
    <property type="match status" value="2"/>
</dbReference>
<evidence type="ECO:0000313" key="10">
    <source>
        <dbReference type="EMBL" id="AFK02576.1"/>
    </source>
</evidence>
<dbReference type="GO" id="GO:0016301">
    <property type="term" value="F:kinase activity"/>
    <property type="evidence" value="ECO:0007669"/>
    <property type="project" value="UniProtKB-KW"/>
</dbReference>
<evidence type="ECO:0000256" key="5">
    <source>
        <dbReference type="ARBA" id="ARBA00022777"/>
    </source>
</evidence>
<evidence type="ECO:0000256" key="7">
    <source>
        <dbReference type="SAM" id="Phobius"/>
    </source>
</evidence>
<dbReference type="InterPro" id="IPR001610">
    <property type="entry name" value="PAC"/>
</dbReference>
<feature type="domain" description="PAC" evidence="9">
    <location>
        <begin position="521"/>
        <end position="572"/>
    </location>
</feature>
<feature type="transmembrane region" description="Helical" evidence="7">
    <location>
        <begin position="106"/>
        <end position="126"/>
    </location>
</feature>
<evidence type="ECO:0000259" key="8">
    <source>
        <dbReference type="PROSITE" id="PS50112"/>
    </source>
</evidence>
<evidence type="ECO:0000256" key="2">
    <source>
        <dbReference type="ARBA" id="ARBA00012438"/>
    </source>
</evidence>
<dbReference type="Proteomes" id="UP000002875">
    <property type="component" value="Chromosome"/>
</dbReference>
<keyword evidence="5 10" id="KW-0418">Kinase</keyword>
<dbReference type="CDD" id="cd00130">
    <property type="entry name" value="PAS"/>
    <property type="match status" value="4"/>
</dbReference>
<dbReference type="SMART" id="SM00086">
    <property type="entry name" value="PAC"/>
    <property type="match status" value="11"/>
</dbReference>
<dbReference type="PROSITE" id="PS50113">
    <property type="entry name" value="PAC"/>
    <property type="match status" value="8"/>
</dbReference>
<name>A0ABM5MZK2_EMTOG</name>
<dbReference type="Pfam" id="PF08447">
    <property type="entry name" value="PAS_3"/>
    <property type="match status" value="5"/>
</dbReference>
<feature type="transmembrane region" description="Helical" evidence="7">
    <location>
        <begin position="80"/>
        <end position="100"/>
    </location>
</feature>
<feature type="domain" description="PAC" evidence="9">
    <location>
        <begin position="1084"/>
        <end position="1136"/>
    </location>
</feature>
<dbReference type="Gene3D" id="3.30.565.10">
    <property type="entry name" value="Histidine kinase-like ATPase, C-terminal domain"/>
    <property type="match status" value="1"/>
</dbReference>
<dbReference type="SMART" id="SM00065">
    <property type="entry name" value="GAF"/>
    <property type="match status" value="2"/>
</dbReference>
<dbReference type="InterPro" id="IPR029016">
    <property type="entry name" value="GAF-like_dom_sf"/>
</dbReference>
<keyword evidence="4" id="KW-0808">Transferase</keyword>
<feature type="domain" description="PAC" evidence="9">
    <location>
        <begin position="1908"/>
        <end position="1963"/>
    </location>
</feature>
<dbReference type="EMBL" id="CP002961">
    <property type="protein sequence ID" value="AFK02576.1"/>
    <property type="molecule type" value="Genomic_DNA"/>
</dbReference>
<dbReference type="PROSITE" id="PS50112">
    <property type="entry name" value="PAS"/>
    <property type="match status" value="6"/>
</dbReference>
<protein>
    <recommendedName>
        <fullName evidence="2">histidine kinase</fullName>
        <ecNumber evidence="2">2.7.13.3</ecNumber>
    </recommendedName>
</protein>
<feature type="domain" description="PAS" evidence="8">
    <location>
        <begin position="1836"/>
        <end position="1878"/>
    </location>
</feature>
<feature type="domain" description="PAC" evidence="9">
    <location>
        <begin position="1784"/>
        <end position="1835"/>
    </location>
</feature>
<dbReference type="InterPro" id="IPR013656">
    <property type="entry name" value="PAS_4"/>
</dbReference>
<feature type="domain" description="PAC" evidence="9">
    <location>
        <begin position="649"/>
        <end position="701"/>
    </location>
</feature>
<dbReference type="Pfam" id="PF06580">
    <property type="entry name" value="His_kinase"/>
    <property type="match status" value="1"/>
</dbReference>
<feature type="coiled-coil region" evidence="6">
    <location>
        <begin position="1819"/>
        <end position="1846"/>
    </location>
</feature>
<gene>
    <name evidence="10" type="ordered locus">Emtol_1430</name>
</gene>
<dbReference type="SUPFAM" id="SSF55874">
    <property type="entry name" value="ATPase domain of HSP90 chaperone/DNA topoisomerase II/histidine kinase"/>
    <property type="match status" value="1"/>
</dbReference>
<feature type="domain" description="PAS" evidence="8">
    <location>
        <begin position="1009"/>
        <end position="1071"/>
    </location>
</feature>
<feature type="domain" description="PAC" evidence="9">
    <location>
        <begin position="393"/>
        <end position="444"/>
    </location>
</feature>
<dbReference type="SMART" id="SM00091">
    <property type="entry name" value="PAS"/>
    <property type="match status" value="9"/>
</dbReference>
<organism evidence="10 11">
    <name type="scientific">Emticicia oligotrophica (strain DSM 17448 / CIP 109782 / MTCC 6937 / GPTSA100-15)</name>
    <dbReference type="NCBI Taxonomy" id="929562"/>
    <lineage>
        <taxon>Bacteria</taxon>
        <taxon>Pseudomonadati</taxon>
        <taxon>Bacteroidota</taxon>
        <taxon>Cytophagia</taxon>
        <taxon>Cytophagales</taxon>
        <taxon>Leadbetterellaceae</taxon>
        <taxon>Emticicia</taxon>
    </lineage>
</organism>
<sequence>MSEALQYLSFAILVAIALISVFSLMENSYIKYRHIYINNVEDLTTHYYRYVLYFLGVGIFAPFSELYIELFSVRKESELFYNILVGLFCFGLAFLSRYSSFIRDNLHRFFAGFFVVYNSLIVYKIATTEQMEYLTLAEFTFVNMISYYVFYNFKYFYVYLFSIVAALLMLDIRGIISTRDFIIYFNSSFIAFIINYVIHYIDLSIKENLFFAYNFVNKGNLLIIGVNREGVVTFVSKNIEEKLGYNTNELIGKTWATEVVNLIGVEEKDDSKIKRIKVKNGAYKFLDWHEEVFNNDLNLKIGRDITEIKNTETQLTISNGRLNNLLSNIGDLVFVLNLDYVFTEYYQNESNEDLFLKPANFLGKKFDEIGFPADAFEAIKNAIYQTVHTNKKSSVEYSLNTIGGKQWFNVVISPLADEEGKLSEIICIARNITERKRAEIELKRTKEGLEQTSYIAQVGGWELNLQTSELYWSDSTKAIHEVPLDYTPSVEKAIMFYREDDGSRGIIKECVERVINEGGSYDVELPIITANGNEIWVKTIGHAEFEHGVCKRIYGAIQDITKQVKAKNALIQSEEKFRYISENISDVVIVFENNKVSYISPSHEKQFGYTIEEAISIAERNIYDFVHPDDHDFLKNLYQDAIQNQVSNLNYVIRFLHRNGTYIWREESVTLIYDAKGNLSMRLITAKDVSERRNAEIRNQLRQERVLLQNQILVRLSKTPLVEEGDFWNDGLQKIVEAAVEGTDVERVSMWRFDENQLSCIDLYIQSRHISTNTNVLYEKDFPKYFEAIKNQVAIVAEDAHTNKYTNELTEAYLKPHNIQSLLDLPIYAGGELIGVICWEQMYQSRQWSDEDITFARAIVDVISLSVEADKRFKAEKELKRTKELLEQTSIIAKVGGWEIDVETQSIFFSDINKVTLEAPTSFNIDIAESLKFFKEGESRSKISEAINLCFKKGISFDIEVQIITLKGNERWVRAMGQAEYQNGRCRRLYGTFQDIDEQVKLVQIITNKELQYRTLISNISSVTFRCLNDDSWTMIFISDAIEQLTGYPADDFILNNKRCYADLVHPDDRDFVNVHSNETNREYTIEYRILNKNNEVVWVNEKGRSYYDEIEKRILLDGIISNITERKHAEIALVKSYEELQQTQTQLLAIQVEQEKFVNLVKYSGAFIGMSDLKGNLIFLNEKAKQISGLGENFENVNVQRLHTEAGGHWLKEVILPEVVKNGVWHGEHDLINAKTKEVRYTDATTFLVRDPIMKKAIAFASIQIDITERKEAEAKLRENQRQLESRSQILAAIAKMTEKLLVSQNIEETLNETFYLIGESTNVDRVFFFENDLAHNRITQKVEWVRAGISSQLNNPETHDLPFSDLKTYADVLLQNKAFHKRLSQLDNPEIIRRWHVQNIKSILLLPVFIKDKFHGFIGFDDCTQERIWSEDKINILISLSTNIANAIERINNEAIIRESEGNFRQLNETLEDVFLLFDVVKQRYIYVSPSCKEVLGPPQSYFYEGGRFVDDYLMEEDKNINAIIGEQITNSNASEVEYRIKAADGGVKWIYQKSFGIRNERGELIRISGICTDITEQKLIQGQLKELSLVAEKITNGVIIVDNKGDTIWANQSFLEMMEIKADELFGRNPIELFKPKVADSIDGKELLGTNFNIESEVETFKNNKKWVEIINTVIKDDEGKIVQEIGVVIDISQRKEAENLLKESEEKFRFIAENTSDGIFVIENGEIIYTSPSFQKMFGYTFEESAEYSKGDLMNFVHPDDIKVLTNSMQHAIRNKVETFNMEYRTLHKDGHYVWREDTMTAIYQGDNVYRFISVVRDITERKKAEERLRESERKLSSVLNALDEVVWAISVPDYKLLLVSNSFEKVYGYSAREWRLNFNLWKEAIFEEDREIGEKIEIDVLSTGVGYGIYRIRDAFGGLKWLENATKMIKNEADEPLMIMGITTDITEKKLAEEALRKAQESAEEANRARAELELRALQMQMNPHFIFNALNSIQSYVMSQDTLTANLYLSKFSTLIRLFLDSSRSKFIPLAEEIRLLTLYIELEKIRFENKFDFEINVEPDVSRYIEIPTMILQPFIENAINHGLNYKATKGLLSVKFYKDKGYLICKVEDNGVGRKNAAKIQAKSSKGYKSQGMKITTERLITYNKINNANIVFSINDKIESPANSNDEVGTVIEIRFPYN</sequence>
<feature type="domain" description="PAC" evidence="9">
    <location>
        <begin position="1655"/>
        <end position="1707"/>
    </location>
</feature>
<dbReference type="Pfam" id="PF13426">
    <property type="entry name" value="PAS_9"/>
    <property type="match status" value="3"/>
</dbReference>
<evidence type="ECO:0000256" key="4">
    <source>
        <dbReference type="ARBA" id="ARBA00022679"/>
    </source>
</evidence>
<keyword evidence="7" id="KW-1133">Transmembrane helix</keyword>
<dbReference type="InterPro" id="IPR036890">
    <property type="entry name" value="HATPase_C_sf"/>
</dbReference>
<dbReference type="PANTHER" id="PTHR43304">
    <property type="entry name" value="PHYTOCHROME-LIKE PROTEIN CPH1"/>
    <property type="match status" value="1"/>
</dbReference>
<feature type="domain" description="PAS" evidence="8">
    <location>
        <begin position="573"/>
        <end position="645"/>
    </location>
</feature>
<feature type="domain" description="PAS" evidence="8">
    <location>
        <begin position="223"/>
        <end position="261"/>
    </location>
</feature>
<keyword evidence="3" id="KW-0597">Phosphoprotein</keyword>
<dbReference type="RefSeq" id="WP_015028276.1">
    <property type="nucleotide sequence ID" value="NC_018748.1"/>
</dbReference>
<evidence type="ECO:0000256" key="1">
    <source>
        <dbReference type="ARBA" id="ARBA00000085"/>
    </source>
</evidence>
<dbReference type="InterPro" id="IPR000700">
    <property type="entry name" value="PAS-assoc_C"/>
</dbReference>
<reference evidence="10 11" key="1">
    <citation type="submission" date="2011-07" db="EMBL/GenBank/DDBJ databases">
        <title>The complete genome of chromosome of Emticicia oligotrophica DSM 17448.</title>
        <authorList>
            <consortium name="US DOE Joint Genome Institute (JGI-PGF)"/>
            <person name="Lucas S."/>
            <person name="Han J."/>
            <person name="Lapidus A."/>
            <person name="Bruce D."/>
            <person name="Goodwin L."/>
            <person name="Pitluck S."/>
            <person name="Peters L."/>
            <person name="Kyrpides N."/>
            <person name="Mavromatis K."/>
            <person name="Ivanova N."/>
            <person name="Ovchinnikova G."/>
            <person name="Teshima H."/>
            <person name="Detter J.C."/>
            <person name="Tapia R."/>
            <person name="Han C."/>
            <person name="Land M."/>
            <person name="Hauser L."/>
            <person name="Markowitz V."/>
            <person name="Cheng J.-F."/>
            <person name="Hugenholtz P."/>
            <person name="Woyke T."/>
            <person name="Wu D."/>
            <person name="Tindall B."/>
            <person name="Pomrenke H."/>
            <person name="Brambilla E."/>
            <person name="Klenk H.-P."/>
            <person name="Eisen J.A."/>
        </authorList>
    </citation>
    <scope>NUCLEOTIDE SEQUENCE [LARGE SCALE GENOMIC DNA]</scope>
    <source>
        <strain evidence="10 11">DSM 17448</strain>
    </source>
</reference>
<dbReference type="InterPro" id="IPR035965">
    <property type="entry name" value="PAS-like_dom_sf"/>
</dbReference>
<dbReference type="SUPFAM" id="SSF55785">
    <property type="entry name" value="PYP-like sensor domain (PAS domain)"/>
    <property type="match status" value="11"/>
</dbReference>
<evidence type="ECO:0000259" key="9">
    <source>
        <dbReference type="PROSITE" id="PS50113"/>
    </source>
</evidence>
<keyword evidence="6" id="KW-0175">Coiled coil</keyword>
<feature type="domain" description="PAC" evidence="9">
    <location>
        <begin position="1537"/>
        <end position="1589"/>
    </location>
</feature>
<evidence type="ECO:0000256" key="3">
    <source>
        <dbReference type="ARBA" id="ARBA00022553"/>
    </source>
</evidence>
<keyword evidence="7" id="KW-0812">Transmembrane</keyword>
<feature type="domain" description="PAS" evidence="8">
    <location>
        <begin position="1708"/>
        <end position="1780"/>
    </location>
</feature>
<dbReference type="InterPro" id="IPR000014">
    <property type="entry name" value="PAS"/>
</dbReference>
<dbReference type="Gene3D" id="3.30.450.20">
    <property type="entry name" value="PAS domain"/>
    <property type="match status" value="10"/>
</dbReference>
<feature type="transmembrane region" description="Helical" evidence="7">
    <location>
        <begin position="183"/>
        <end position="201"/>
    </location>
</feature>
<dbReference type="InterPro" id="IPR010559">
    <property type="entry name" value="Sig_transdc_His_kin_internal"/>
</dbReference>
<feature type="transmembrane region" description="Helical" evidence="7">
    <location>
        <begin position="7"/>
        <end position="30"/>
    </location>
</feature>
<dbReference type="Pfam" id="PF08448">
    <property type="entry name" value="PAS_4"/>
    <property type="match status" value="1"/>
</dbReference>
<evidence type="ECO:0000313" key="11">
    <source>
        <dbReference type="Proteomes" id="UP000002875"/>
    </source>
</evidence>
<evidence type="ECO:0000256" key="6">
    <source>
        <dbReference type="SAM" id="Coils"/>
    </source>
</evidence>
<feature type="coiled-coil region" evidence="6">
    <location>
        <begin position="1954"/>
        <end position="1988"/>
    </location>
</feature>
<dbReference type="PANTHER" id="PTHR43304:SF1">
    <property type="entry name" value="PAC DOMAIN-CONTAINING PROTEIN"/>
    <property type="match status" value="1"/>
</dbReference>
<accession>A0ABM5MZK2</accession>
<dbReference type="InterPro" id="IPR003018">
    <property type="entry name" value="GAF"/>
</dbReference>
<feature type="transmembrane region" description="Helical" evidence="7">
    <location>
        <begin position="50"/>
        <end position="68"/>
    </location>
</feature>
<dbReference type="EC" id="2.7.13.3" evidence="2"/>
<feature type="domain" description="PAS" evidence="8">
    <location>
        <begin position="1586"/>
        <end position="1640"/>
    </location>
</feature>
<feature type="transmembrane region" description="Helical" evidence="7">
    <location>
        <begin position="156"/>
        <end position="176"/>
    </location>
</feature>
<dbReference type="Pfam" id="PF01590">
    <property type="entry name" value="GAF"/>
    <property type="match status" value="2"/>
</dbReference>
<dbReference type="NCBIfam" id="TIGR00229">
    <property type="entry name" value="sensory_box"/>
    <property type="match status" value="8"/>
</dbReference>
<keyword evidence="11" id="KW-1185">Reference proteome</keyword>
<dbReference type="InterPro" id="IPR013655">
    <property type="entry name" value="PAS_fold_3"/>
</dbReference>
<dbReference type="InterPro" id="IPR052162">
    <property type="entry name" value="Sensor_kinase/Photoreceptor"/>
</dbReference>